<evidence type="ECO:0008006" key="3">
    <source>
        <dbReference type="Google" id="ProtNLM"/>
    </source>
</evidence>
<evidence type="ECO:0000313" key="1">
    <source>
        <dbReference type="EMBL" id="PZX46496.1"/>
    </source>
</evidence>
<comment type="caution">
    <text evidence="1">The sequence shown here is derived from an EMBL/GenBank/DDBJ whole genome shotgun (WGS) entry which is preliminary data.</text>
</comment>
<name>A0A2W7QGN8_9BACT</name>
<reference evidence="1 2" key="1">
    <citation type="submission" date="2018-06" db="EMBL/GenBank/DDBJ databases">
        <title>Genomic Encyclopedia of Archaeal and Bacterial Type Strains, Phase II (KMG-II): from individual species to whole genera.</title>
        <authorList>
            <person name="Goeker M."/>
        </authorList>
    </citation>
    <scope>NUCLEOTIDE SEQUENCE [LARGE SCALE GENOMIC DNA]</scope>
    <source>
        <strain evidence="1 2">DSM 19830</strain>
    </source>
</reference>
<evidence type="ECO:0000313" key="2">
    <source>
        <dbReference type="Proteomes" id="UP000248882"/>
    </source>
</evidence>
<accession>A0A2W7QGN8</accession>
<dbReference type="EMBL" id="QKZT01000030">
    <property type="protein sequence ID" value="PZX46496.1"/>
    <property type="molecule type" value="Genomic_DNA"/>
</dbReference>
<dbReference type="Proteomes" id="UP000248882">
    <property type="component" value="Unassembled WGS sequence"/>
</dbReference>
<proteinExistence type="predicted"/>
<organism evidence="1 2">
    <name type="scientific">Algoriphagus chordae</name>
    <dbReference type="NCBI Taxonomy" id="237019"/>
    <lineage>
        <taxon>Bacteria</taxon>
        <taxon>Pseudomonadati</taxon>
        <taxon>Bacteroidota</taxon>
        <taxon>Cytophagia</taxon>
        <taxon>Cytophagales</taxon>
        <taxon>Cyclobacteriaceae</taxon>
        <taxon>Algoriphagus</taxon>
    </lineage>
</organism>
<keyword evidence="2" id="KW-1185">Reference proteome</keyword>
<gene>
    <name evidence="1" type="ORF">LV85_04216</name>
</gene>
<protein>
    <recommendedName>
        <fullName evidence="3">Lipocalin-like protein</fullName>
    </recommendedName>
</protein>
<dbReference type="AlphaFoldDB" id="A0A2W7QGN8"/>
<sequence>MNSIKDLYPLIGKWKIQGDEVIGEQEMKILDGNHFLFQQFDLTYSSRHIKGMEIYKFDEGLR</sequence>